<dbReference type="HOGENOM" id="CLU_257311_0_0_1"/>
<feature type="region of interest" description="Disordered" evidence="1">
    <location>
        <begin position="772"/>
        <end position="806"/>
    </location>
</feature>
<evidence type="ECO:0000313" key="2">
    <source>
        <dbReference type="EMBL" id="EMD33123.1"/>
    </source>
</evidence>
<feature type="compositionally biased region" description="Polar residues" evidence="1">
    <location>
        <begin position="1195"/>
        <end position="1206"/>
    </location>
</feature>
<gene>
    <name evidence="2" type="ORF">CERSUDRAFT_98729</name>
</gene>
<dbReference type="Proteomes" id="UP000016930">
    <property type="component" value="Unassembled WGS sequence"/>
</dbReference>
<sequence>MSYLGAGGEYEEDFNEGAQAEEGLDEDEALEWAEDEAEDIIDLTEDEPTDSTKPTAISELSDIQGSLQDEAIIAMGLTANETDDTKEPDFLLTDMDTHPVEIPDPWSGPRMFAEDYYAGGDVGGLKTPPGPLSPSHLTQDAISFTEANRPAPNALTTAHVPPPFPAFAESSPRMSAERTVLSFENDPDVLKGLYADLDTSDLLQTELFNDGFWHDTIVSNQNATERTSIERGRSVSPRPSLSTHVDWNWPPAFSGRAATGPGHLVEGEGHVGVEYEIFEISDEEEEEAKPEPPISESSRRSQAQDELSGPSAQGDSSQDEVVVPIRTDGHGDFGEVPSEPTGGSQWAKVNVFAIGDTEADQDLPGARQEPTKVLGEVLTTGVSDGIMQINVTPVKVASVEPFGESDLASSGEEFLQGTIIEEASDNEVLNNVFAGFEDQDVASVAGDCSAVILEYKVEEPVTGGRRTEEPDNGSDNSPPLADAAGESGLPEVWPVANVTEVVNITDVEIIESSDQAHESTASVEAVPQCLTTQKTQTDVRIAIDDVQEFAPVSDPVEAPTANKDDPSTPILAKNHTDPSLADANDFEDPLMQLQYPIDFDGMESDSMLSTGIPMPVSADPTVPDPTSVAHTPISPPSPASRDEPSSRLRSPSESSAVNAATYSRSASGLFTPRLNDDSIPSSPDVGTIGAIDVQVIRHGGAGEETSSKITPDFISGPPYDAVGRNPDIGPQQMSIDTDIPKDCTTSSAFVENSAVSTASADARAMTLDARTRSLENHPSYNKLKAGSAHQDHTDADADGDTDLDYSTQSDVKITEATDDYCAVGKVDEVTSSPTITPADDWLSLSDAELYAERPAKPVHKPVHSGTRAMAATLAAVPFTRTEASVPEDNLRAPKRKREASPMLPPRLRRALSAKNRTKENPSASHTVDKGFTDKGKAKHVNGGNLAGATEAAEDLPKSESASISGMSATSRLIIRRSRKDSRASSVASSSSQHSASSRFTLPSPTLGKNVPLPPINHAHGVLHHHHGRSRTNNHQTGQQKQGPSSNATDAGQPRPVHGSASQASSPVTRSNCRFHKVSIPREENGPRIFFVVPRCSLVDAKLMQEEEIIDHGPAAMEDHARLIGDIDALALDPYVVAAMRQLAGVELVREGELFYLPQVGEQIRWKGESKWQVVKGKVENMDSISARQKLEHASSRVSAASQQDAPISQAASTSSTSSAQQASRLIEQGSTSASGSISGSDLSDLEDEGPPLRKPMQSNLSPVTGTEPHASHVSTKAPDDASHQFRVKRSKRLSTEASAYVPEGEGSEDSDGQRVLEGKRKRGGIKRNRVPDATDEQPGSISSAPKKKKARPLDTH</sequence>
<feature type="compositionally biased region" description="Low complexity" evidence="1">
    <location>
        <begin position="983"/>
        <end position="998"/>
    </location>
</feature>
<dbReference type="EMBL" id="KB445807">
    <property type="protein sequence ID" value="EMD33123.1"/>
    <property type="molecule type" value="Genomic_DNA"/>
</dbReference>
<keyword evidence="3" id="KW-1185">Reference proteome</keyword>
<name>M2Q8E5_CERS8</name>
<feature type="compositionally biased region" description="Basic residues" evidence="1">
    <location>
        <begin position="1319"/>
        <end position="1328"/>
    </location>
</feature>
<organism evidence="2 3">
    <name type="scientific">Ceriporiopsis subvermispora (strain B)</name>
    <name type="common">White-rot fungus</name>
    <name type="synonym">Gelatoporia subvermispora</name>
    <dbReference type="NCBI Taxonomy" id="914234"/>
    <lineage>
        <taxon>Eukaryota</taxon>
        <taxon>Fungi</taxon>
        <taxon>Dikarya</taxon>
        <taxon>Basidiomycota</taxon>
        <taxon>Agaricomycotina</taxon>
        <taxon>Agaricomycetes</taxon>
        <taxon>Polyporales</taxon>
        <taxon>Gelatoporiaceae</taxon>
        <taxon>Gelatoporia</taxon>
    </lineage>
</organism>
<feature type="region of interest" description="Disordered" evidence="1">
    <location>
        <begin position="884"/>
        <end position="1068"/>
    </location>
</feature>
<feature type="compositionally biased region" description="Polar residues" evidence="1">
    <location>
        <begin position="959"/>
        <end position="970"/>
    </location>
</feature>
<reference evidence="2 3" key="1">
    <citation type="journal article" date="2012" name="Proc. Natl. Acad. Sci. U.S.A.">
        <title>Comparative genomics of Ceriporiopsis subvermispora and Phanerochaete chrysosporium provide insight into selective ligninolysis.</title>
        <authorList>
            <person name="Fernandez-Fueyo E."/>
            <person name="Ruiz-Duenas F.J."/>
            <person name="Ferreira P."/>
            <person name="Floudas D."/>
            <person name="Hibbett D.S."/>
            <person name="Canessa P."/>
            <person name="Larrondo L.F."/>
            <person name="James T.Y."/>
            <person name="Seelenfreund D."/>
            <person name="Lobos S."/>
            <person name="Polanco R."/>
            <person name="Tello M."/>
            <person name="Honda Y."/>
            <person name="Watanabe T."/>
            <person name="Watanabe T."/>
            <person name="Ryu J.S."/>
            <person name="Kubicek C.P."/>
            <person name="Schmoll M."/>
            <person name="Gaskell J."/>
            <person name="Hammel K.E."/>
            <person name="St John F.J."/>
            <person name="Vanden Wymelenberg A."/>
            <person name="Sabat G."/>
            <person name="Splinter BonDurant S."/>
            <person name="Syed K."/>
            <person name="Yadav J.S."/>
            <person name="Doddapaneni H."/>
            <person name="Subramanian V."/>
            <person name="Lavin J.L."/>
            <person name="Oguiza J.A."/>
            <person name="Perez G."/>
            <person name="Pisabarro A.G."/>
            <person name="Ramirez L."/>
            <person name="Santoyo F."/>
            <person name="Master E."/>
            <person name="Coutinho P.M."/>
            <person name="Henrissat B."/>
            <person name="Lombard V."/>
            <person name="Magnuson J.K."/>
            <person name="Kuees U."/>
            <person name="Hori C."/>
            <person name="Igarashi K."/>
            <person name="Samejima M."/>
            <person name="Held B.W."/>
            <person name="Barry K.W."/>
            <person name="LaButti K.M."/>
            <person name="Lapidus A."/>
            <person name="Lindquist E.A."/>
            <person name="Lucas S.M."/>
            <person name="Riley R."/>
            <person name="Salamov A.A."/>
            <person name="Hoffmeister D."/>
            <person name="Schwenk D."/>
            <person name="Hadar Y."/>
            <person name="Yarden O."/>
            <person name="de Vries R.P."/>
            <person name="Wiebenga A."/>
            <person name="Stenlid J."/>
            <person name="Eastwood D."/>
            <person name="Grigoriev I.V."/>
            <person name="Berka R.M."/>
            <person name="Blanchette R.A."/>
            <person name="Kersten P."/>
            <person name="Martinez A.T."/>
            <person name="Vicuna R."/>
            <person name="Cullen D."/>
        </authorList>
    </citation>
    <scope>NUCLEOTIDE SEQUENCE [LARGE SCALE GENOMIC DNA]</scope>
    <source>
        <strain evidence="2 3">B</strain>
    </source>
</reference>
<feature type="compositionally biased region" description="Polar residues" evidence="1">
    <location>
        <begin position="1059"/>
        <end position="1068"/>
    </location>
</feature>
<evidence type="ECO:0000256" key="1">
    <source>
        <dbReference type="SAM" id="MobiDB-lite"/>
    </source>
</evidence>
<proteinExistence type="predicted"/>
<feature type="compositionally biased region" description="Basic and acidic residues" evidence="1">
    <location>
        <begin position="926"/>
        <end position="935"/>
    </location>
</feature>
<protein>
    <submittedName>
        <fullName evidence="2">Uncharacterized protein</fullName>
    </submittedName>
</protein>
<dbReference type="STRING" id="914234.M2Q8E5"/>
<accession>M2Q8E5</accession>
<feature type="compositionally biased region" description="Basic residues" evidence="1">
    <location>
        <begin position="1020"/>
        <end position="1031"/>
    </location>
</feature>
<feature type="region of interest" description="Disordered" evidence="1">
    <location>
        <begin position="1187"/>
        <end position="1356"/>
    </location>
</feature>
<feature type="compositionally biased region" description="Low complexity" evidence="1">
    <location>
        <begin position="1208"/>
        <end position="1242"/>
    </location>
</feature>
<dbReference type="OrthoDB" id="2804229at2759"/>
<feature type="region of interest" description="Disordered" evidence="1">
    <location>
        <begin position="602"/>
        <end position="661"/>
    </location>
</feature>
<feature type="compositionally biased region" description="Acidic residues" evidence="1">
    <location>
        <begin position="35"/>
        <end position="49"/>
    </location>
</feature>
<feature type="region of interest" description="Disordered" evidence="1">
    <location>
        <begin position="1"/>
        <end position="28"/>
    </location>
</feature>
<feature type="region of interest" description="Disordered" evidence="1">
    <location>
        <begin position="555"/>
        <end position="584"/>
    </location>
</feature>
<feature type="region of interest" description="Disordered" evidence="1">
    <location>
        <begin position="35"/>
        <end position="54"/>
    </location>
</feature>
<feature type="compositionally biased region" description="Polar residues" evidence="1">
    <location>
        <begin position="1032"/>
        <end position="1049"/>
    </location>
</feature>
<feature type="region of interest" description="Disordered" evidence="1">
    <location>
        <begin position="280"/>
        <end position="319"/>
    </location>
</feature>
<feature type="region of interest" description="Disordered" evidence="1">
    <location>
        <begin position="461"/>
        <end position="487"/>
    </location>
</feature>
<evidence type="ECO:0000313" key="3">
    <source>
        <dbReference type="Proteomes" id="UP000016930"/>
    </source>
</evidence>